<accession>A0A830H589</accession>
<gene>
    <name evidence="1" type="ORF">PPROV_000098200</name>
</gene>
<organism evidence="1 2">
    <name type="scientific">Pycnococcus provasolii</name>
    <dbReference type="NCBI Taxonomy" id="41880"/>
    <lineage>
        <taxon>Eukaryota</taxon>
        <taxon>Viridiplantae</taxon>
        <taxon>Chlorophyta</taxon>
        <taxon>Pseudoscourfieldiophyceae</taxon>
        <taxon>Pseudoscourfieldiales</taxon>
        <taxon>Pycnococcaceae</taxon>
        <taxon>Pycnococcus</taxon>
    </lineage>
</organism>
<name>A0A830H589_9CHLO</name>
<evidence type="ECO:0000313" key="2">
    <source>
        <dbReference type="Proteomes" id="UP000660262"/>
    </source>
</evidence>
<reference evidence="1" key="1">
    <citation type="submission" date="2020-10" db="EMBL/GenBank/DDBJ databases">
        <title>Unveiling of a novel bifunctional photoreceptor, Dualchrome1, isolated from a cosmopolitan green alga.</title>
        <authorList>
            <person name="Suzuki S."/>
            <person name="Kawachi M."/>
        </authorList>
    </citation>
    <scope>NUCLEOTIDE SEQUENCE</scope>
    <source>
        <strain evidence="1">NIES 2893</strain>
    </source>
</reference>
<proteinExistence type="predicted"/>
<dbReference type="AlphaFoldDB" id="A0A830H589"/>
<evidence type="ECO:0000313" key="1">
    <source>
        <dbReference type="EMBL" id="GHP02225.1"/>
    </source>
</evidence>
<protein>
    <submittedName>
        <fullName evidence="1">Uncharacterized protein</fullName>
    </submittedName>
</protein>
<keyword evidence="2" id="KW-1185">Reference proteome</keyword>
<dbReference type="Proteomes" id="UP000660262">
    <property type="component" value="Unassembled WGS sequence"/>
</dbReference>
<comment type="caution">
    <text evidence="1">The sequence shown here is derived from an EMBL/GenBank/DDBJ whole genome shotgun (WGS) entry which is preliminary data.</text>
</comment>
<sequence length="172" mass="18562">MADDTAVRRALLQMAHDESHASRPAAALKCASAALAGGSLLLPVEEARLRLQMCLWGEQTHLEEQVTLHRRRMFADKTSLERAAVLLEPVPGWRHFATACAVQWRLAAVCDALHAKHGIAGGFVAQATRALSSGLAFALRAASSAEEAGDSEALAEAKKWVADFAWAQKMYT</sequence>
<dbReference type="EMBL" id="BNJQ01000003">
    <property type="protein sequence ID" value="GHP02225.1"/>
    <property type="molecule type" value="Genomic_DNA"/>
</dbReference>